<name>A0A8T0RH31_PANVG</name>
<reference evidence="2" key="1">
    <citation type="submission" date="2020-05" db="EMBL/GenBank/DDBJ databases">
        <title>WGS assembly of Panicum virgatum.</title>
        <authorList>
            <person name="Lovell J.T."/>
            <person name="Jenkins J."/>
            <person name="Shu S."/>
            <person name="Juenger T.E."/>
            <person name="Schmutz J."/>
        </authorList>
    </citation>
    <scope>NUCLEOTIDE SEQUENCE</scope>
    <source>
        <strain evidence="2">AP13</strain>
    </source>
</reference>
<evidence type="ECO:0000313" key="2">
    <source>
        <dbReference type="EMBL" id="KAG2585382.1"/>
    </source>
</evidence>
<evidence type="ECO:0000313" key="3">
    <source>
        <dbReference type="Proteomes" id="UP000823388"/>
    </source>
</evidence>
<feature type="region of interest" description="Disordered" evidence="1">
    <location>
        <begin position="1"/>
        <end position="105"/>
    </location>
</feature>
<organism evidence="2 3">
    <name type="scientific">Panicum virgatum</name>
    <name type="common">Blackwell switchgrass</name>
    <dbReference type="NCBI Taxonomy" id="38727"/>
    <lineage>
        <taxon>Eukaryota</taxon>
        <taxon>Viridiplantae</taxon>
        <taxon>Streptophyta</taxon>
        <taxon>Embryophyta</taxon>
        <taxon>Tracheophyta</taxon>
        <taxon>Spermatophyta</taxon>
        <taxon>Magnoliopsida</taxon>
        <taxon>Liliopsida</taxon>
        <taxon>Poales</taxon>
        <taxon>Poaceae</taxon>
        <taxon>PACMAD clade</taxon>
        <taxon>Panicoideae</taxon>
        <taxon>Panicodae</taxon>
        <taxon>Paniceae</taxon>
        <taxon>Panicinae</taxon>
        <taxon>Panicum</taxon>
        <taxon>Panicum sect. Hiantes</taxon>
    </lineage>
</organism>
<gene>
    <name evidence="2" type="ORF">PVAP13_6KG396506</name>
</gene>
<proteinExistence type="predicted"/>
<feature type="compositionally biased region" description="Low complexity" evidence="1">
    <location>
        <begin position="40"/>
        <end position="52"/>
    </location>
</feature>
<protein>
    <submittedName>
        <fullName evidence="2">Uncharacterized protein</fullName>
    </submittedName>
</protein>
<sequence length="105" mass="10772">MARPFPCSAPPLSCSGRCGVRGSGRRGRTGGEQGPLLGEASTSVTASPSPAVEEGRPSPAPGGAGSADPGGGEDRRRAGPPSRRIAARPPPARLRRPRRPPHHRQ</sequence>
<accession>A0A8T0RH31</accession>
<evidence type="ECO:0000256" key="1">
    <source>
        <dbReference type="SAM" id="MobiDB-lite"/>
    </source>
</evidence>
<dbReference type="EMBL" id="CM029047">
    <property type="protein sequence ID" value="KAG2585382.1"/>
    <property type="molecule type" value="Genomic_DNA"/>
</dbReference>
<keyword evidence="3" id="KW-1185">Reference proteome</keyword>
<dbReference type="AlphaFoldDB" id="A0A8T0RH31"/>
<comment type="caution">
    <text evidence="2">The sequence shown here is derived from an EMBL/GenBank/DDBJ whole genome shotgun (WGS) entry which is preliminary data.</text>
</comment>
<dbReference type="Proteomes" id="UP000823388">
    <property type="component" value="Chromosome 6K"/>
</dbReference>
<feature type="compositionally biased region" description="Basic residues" evidence="1">
    <location>
        <begin position="93"/>
        <end position="105"/>
    </location>
</feature>